<dbReference type="InterPro" id="IPR016181">
    <property type="entry name" value="Acyl_CoA_acyltransferase"/>
</dbReference>
<keyword evidence="3" id="KW-1185">Reference proteome</keyword>
<dbReference type="InterPro" id="IPR000182">
    <property type="entry name" value="GNAT_dom"/>
</dbReference>
<dbReference type="SUPFAM" id="SSF55729">
    <property type="entry name" value="Acyl-CoA N-acyltransferases (Nat)"/>
    <property type="match status" value="1"/>
</dbReference>
<comment type="caution">
    <text evidence="2">The sequence shown here is derived from an EMBL/GenBank/DDBJ whole genome shotgun (WGS) entry which is preliminary data.</text>
</comment>
<organism evidence="2 3">
    <name type="scientific">Mesobaculum littorinae</name>
    <dbReference type="NCBI Taxonomy" id="2486419"/>
    <lineage>
        <taxon>Bacteria</taxon>
        <taxon>Pseudomonadati</taxon>
        <taxon>Pseudomonadota</taxon>
        <taxon>Alphaproteobacteria</taxon>
        <taxon>Rhodobacterales</taxon>
        <taxon>Roseobacteraceae</taxon>
        <taxon>Mesobaculum</taxon>
    </lineage>
</organism>
<dbReference type="Gene3D" id="3.40.630.30">
    <property type="match status" value="1"/>
</dbReference>
<name>A0A438AGJ8_9RHOB</name>
<dbReference type="PROSITE" id="PS51186">
    <property type="entry name" value="GNAT"/>
    <property type="match status" value="1"/>
</dbReference>
<keyword evidence="2" id="KW-0808">Transferase</keyword>
<proteinExistence type="predicted"/>
<dbReference type="Pfam" id="PF00583">
    <property type="entry name" value="Acetyltransf_1"/>
    <property type="match status" value="1"/>
</dbReference>
<dbReference type="OrthoDB" id="9788300at2"/>
<dbReference type="PANTHER" id="PTHR43138:SF1">
    <property type="entry name" value="N-ACETYLTRANSFERASE ACA1"/>
    <property type="match status" value="1"/>
</dbReference>
<sequence>MAELTIREIGREEEETVWRLLKPIVEAGETLCAPPGGGRAGGLAYWWPATARVFLAEAEGTPLGTAYLRPNQTGGGAHVCNAGFATAPEAKGRGVARALLVRVLDEARAAGFAAMQFNFVVASNTRAIAIWESHGFEVVGRLPCAYRPLSGGEVDALVMYRRLDDTPPPHDT</sequence>
<dbReference type="PANTHER" id="PTHR43138">
    <property type="entry name" value="ACETYLTRANSFERASE, GNAT FAMILY"/>
    <property type="match status" value="1"/>
</dbReference>
<dbReference type="AlphaFoldDB" id="A0A438AGJ8"/>
<accession>A0A438AGJ8</accession>
<reference evidence="2 3" key="1">
    <citation type="submission" date="2018-11" db="EMBL/GenBank/DDBJ databases">
        <title>Mesobaculum littorinae gen. nov., sp. nov., isolated from Littorina scabra that represents a novel genus of the order Rhodobacteraceae.</title>
        <authorList>
            <person name="Li F."/>
        </authorList>
    </citation>
    <scope>NUCLEOTIDE SEQUENCE [LARGE SCALE GENOMIC DNA]</scope>
    <source>
        <strain evidence="2 3">M0103</strain>
    </source>
</reference>
<dbReference type="Proteomes" id="UP000285908">
    <property type="component" value="Unassembled WGS sequence"/>
</dbReference>
<dbReference type="RefSeq" id="WP_127906497.1">
    <property type="nucleotide sequence ID" value="NZ_RQXX01000003.1"/>
</dbReference>
<dbReference type="EMBL" id="RQXX01000003">
    <property type="protein sequence ID" value="RVV97832.1"/>
    <property type="molecule type" value="Genomic_DNA"/>
</dbReference>
<evidence type="ECO:0000313" key="2">
    <source>
        <dbReference type="EMBL" id="RVV97832.1"/>
    </source>
</evidence>
<dbReference type="GO" id="GO:0016747">
    <property type="term" value="F:acyltransferase activity, transferring groups other than amino-acyl groups"/>
    <property type="evidence" value="ECO:0007669"/>
    <property type="project" value="InterPro"/>
</dbReference>
<evidence type="ECO:0000313" key="3">
    <source>
        <dbReference type="Proteomes" id="UP000285908"/>
    </source>
</evidence>
<protein>
    <submittedName>
        <fullName evidence="2">N-acetyltransferase</fullName>
    </submittedName>
</protein>
<gene>
    <name evidence="2" type="ORF">EKE94_10125</name>
</gene>
<feature type="domain" description="N-acetyltransferase" evidence="1">
    <location>
        <begin position="4"/>
        <end position="164"/>
    </location>
</feature>
<evidence type="ECO:0000259" key="1">
    <source>
        <dbReference type="PROSITE" id="PS51186"/>
    </source>
</evidence>
<dbReference type="CDD" id="cd04301">
    <property type="entry name" value="NAT_SF"/>
    <property type="match status" value="1"/>
</dbReference>
<dbReference type="InterPro" id="IPR052742">
    <property type="entry name" value="Mito_N-acetyltransferase"/>
</dbReference>